<organism evidence="1 2">
    <name type="scientific">Ruminococcus albus (strain ATCC 27210 / DSM 20455 / JCM 14654 / NCDO 2250 / 7)</name>
    <dbReference type="NCBI Taxonomy" id="697329"/>
    <lineage>
        <taxon>Bacteria</taxon>
        <taxon>Bacillati</taxon>
        <taxon>Bacillota</taxon>
        <taxon>Clostridia</taxon>
        <taxon>Eubacteriales</taxon>
        <taxon>Oscillospiraceae</taxon>
        <taxon>Ruminococcus</taxon>
    </lineage>
</organism>
<proteinExistence type="predicted"/>
<dbReference type="RefSeq" id="WP_013497444.1">
    <property type="nucleotide sequence ID" value="NC_014833.1"/>
</dbReference>
<evidence type="ECO:0008006" key="3">
    <source>
        <dbReference type="Google" id="ProtNLM"/>
    </source>
</evidence>
<dbReference type="eggNOG" id="COG2253">
    <property type="taxonomic scope" value="Bacteria"/>
</dbReference>
<gene>
    <name evidence="1" type="ordered locus">Rumal_0716</name>
</gene>
<dbReference type="Gene3D" id="3.10.450.620">
    <property type="entry name" value="JHP933, nucleotidyltransferase-like core domain"/>
    <property type="match status" value="1"/>
</dbReference>
<reference evidence="1 2" key="1">
    <citation type="journal article" date="2011" name="J. Bacteriol.">
        <title>Complete genome of the cellulolytic ruminal bacterium Ruminococcus albus 7.</title>
        <authorList>
            <person name="Suen G."/>
            <person name="Stevenson D.M."/>
            <person name="Bruce D.C."/>
            <person name="Chertkov O."/>
            <person name="Copeland A."/>
            <person name="Cheng J.F."/>
            <person name="Detter C."/>
            <person name="Detter J.C."/>
            <person name="Goodwin L.A."/>
            <person name="Han C.S."/>
            <person name="Hauser L.J."/>
            <person name="Ivanova N.N."/>
            <person name="Kyrpides N.C."/>
            <person name="Land M.L."/>
            <person name="Lapidus A."/>
            <person name="Lucas S."/>
            <person name="Ovchinnikova G."/>
            <person name="Pitluck S."/>
            <person name="Tapia R."/>
            <person name="Woyke T."/>
            <person name="Boyum J."/>
            <person name="Mead D."/>
            <person name="Weimer P.J."/>
        </authorList>
    </citation>
    <scope>NUCLEOTIDE SEQUENCE [LARGE SCALE GENOMIC DNA]</scope>
    <source>
        <strain evidence="2">ATCC 27210 / DSM 20455 / JCM 14654 / NCDO 2250 / 7</strain>
    </source>
</reference>
<evidence type="ECO:0000313" key="2">
    <source>
        <dbReference type="Proteomes" id="UP000006919"/>
    </source>
</evidence>
<dbReference type="Proteomes" id="UP000006919">
    <property type="component" value="Chromosome"/>
</dbReference>
<dbReference type="HOGENOM" id="CLU_066201_1_0_9"/>
<dbReference type="STRING" id="697329.Rumal_0716"/>
<dbReference type="AlphaFoldDB" id="E6UHL3"/>
<accession>E6UHL3</accession>
<dbReference type="EMBL" id="CP002403">
    <property type="protein sequence ID" value="ADU21258.1"/>
    <property type="molecule type" value="Genomic_DNA"/>
</dbReference>
<dbReference type="InterPro" id="IPR014942">
    <property type="entry name" value="AbiEii"/>
</dbReference>
<dbReference type="KEGG" id="ral:Rumal_0716"/>
<dbReference type="OrthoDB" id="9780929at2"/>
<evidence type="ECO:0000313" key="1">
    <source>
        <dbReference type="EMBL" id="ADU21258.1"/>
    </source>
</evidence>
<dbReference type="Pfam" id="PF08843">
    <property type="entry name" value="AbiEii"/>
    <property type="match status" value="1"/>
</dbReference>
<name>E6UHL3_RUMA7</name>
<sequence>MLHNEKDIFEQLILRTSEYLGVKAEIVEKDYFVTLFLKKIADVMPDIVFKGGTSLSKCYHIIKRFSEDIDLNLQSEIKPPVGKRKQLKASIISIISDLEFELTNADAIKSRRDYNRYIIDYPSSLSAVYLKEQLIVETAIYQRAYPTKVMKADSLIYQYLHENGYDNYAEQYGLQPFELNVQTAERTLIDKLYALADYYLLNTTTEHSRHIYDIYKLSEIVTINDTLRSLAQSVADERRPHKMCLSVQNGTDVNAVLREIIDKKVYKDDYDTITVPLLFESVSYDMAVSALENILQSGIFD</sequence>
<protein>
    <recommendedName>
        <fullName evidence="3">Nucleotidyl transferase AbiEii toxin, Type IV TA system</fullName>
    </recommendedName>
</protein>